<accession>A0A1E7JKA9</accession>
<protein>
    <submittedName>
        <fullName evidence="1">Uncharacterized protein</fullName>
    </submittedName>
</protein>
<dbReference type="Proteomes" id="UP000176087">
    <property type="component" value="Unassembled WGS sequence"/>
</dbReference>
<evidence type="ECO:0000313" key="2">
    <source>
        <dbReference type="Proteomes" id="UP000176087"/>
    </source>
</evidence>
<gene>
    <name evidence="1" type="ORF">AN215_17905</name>
</gene>
<reference evidence="1 2" key="1">
    <citation type="journal article" date="2016" name="Front. Microbiol.">
        <title>Comparative Genomics Analysis of Streptomyces Species Reveals Their Adaptation to the Marine Environment and Their Diversity at the Genomic Level.</title>
        <authorList>
            <person name="Tian X."/>
            <person name="Zhang Z."/>
            <person name="Yang T."/>
            <person name="Chen M."/>
            <person name="Li J."/>
            <person name="Chen F."/>
            <person name="Yang J."/>
            <person name="Li W."/>
            <person name="Zhang B."/>
            <person name="Zhang Z."/>
            <person name="Wu J."/>
            <person name="Zhang C."/>
            <person name="Long L."/>
            <person name="Xiao J."/>
        </authorList>
    </citation>
    <scope>NUCLEOTIDE SEQUENCE [LARGE SCALE GENOMIC DNA]</scope>
    <source>
        <strain evidence="1 2">SCSIO 10390</strain>
    </source>
</reference>
<organism evidence="1 2">
    <name type="scientific">Streptomyces abyssalis</name>
    <dbReference type="NCBI Taxonomy" id="933944"/>
    <lineage>
        <taxon>Bacteria</taxon>
        <taxon>Bacillati</taxon>
        <taxon>Actinomycetota</taxon>
        <taxon>Actinomycetes</taxon>
        <taxon>Kitasatosporales</taxon>
        <taxon>Streptomycetaceae</taxon>
        <taxon>Streptomyces</taxon>
    </lineage>
</organism>
<dbReference type="AlphaFoldDB" id="A0A1E7JKA9"/>
<comment type="caution">
    <text evidence="1">The sequence shown here is derived from an EMBL/GenBank/DDBJ whole genome shotgun (WGS) entry which is preliminary data.</text>
</comment>
<name>A0A1E7JKA9_9ACTN</name>
<dbReference type="EMBL" id="LJGT01000040">
    <property type="protein sequence ID" value="OEU88077.1"/>
    <property type="molecule type" value="Genomic_DNA"/>
</dbReference>
<evidence type="ECO:0000313" key="1">
    <source>
        <dbReference type="EMBL" id="OEU88077.1"/>
    </source>
</evidence>
<sequence>MDTIRGHDMCAQARPALDGRANTVVQDVGAVFHSGPRNDAGPPAGSLPGARILVFFTARRSFSSNPGLRRGVSPVR</sequence>
<keyword evidence="2" id="KW-1185">Reference proteome</keyword>
<proteinExistence type="predicted"/>